<evidence type="ECO:0000313" key="3">
    <source>
        <dbReference type="Proteomes" id="UP001597241"/>
    </source>
</evidence>
<keyword evidence="3" id="KW-1185">Reference proteome</keyword>
<organism evidence="2 3">
    <name type="scientific">Lutibacter holmesii</name>
    <dbReference type="NCBI Taxonomy" id="1137985"/>
    <lineage>
        <taxon>Bacteria</taxon>
        <taxon>Pseudomonadati</taxon>
        <taxon>Bacteroidota</taxon>
        <taxon>Flavobacteriia</taxon>
        <taxon>Flavobacteriales</taxon>
        <taxon>Flavobacteriaceae</taxon>
        <taxon>Lutibacter</taxon>
    </lineage>
</organism>
<feature type="domain" description="Exostosin GT47" evidence="1">
    <location>
        <begin position="220"/>
        <end position="290"/>
    </location>
</feature>
<dbReference type="Pfam" id="PF03016">
    <property type="entry name" value="Exostosin_GT47"/>
    <property type="match status" value="1"/>
</dbReference>
<protein>
    <submittedName>
        <fullName evidence="2">Exostosin family protein</fullName>
    </submittedName>
</protein>
<evidence type="ECO:0000313" key="2">
    <source>
        <dbReference type="EMBL" id="MFD1294252.1"/>
    </source>
</evidence>
<name>A0ABW3WQQ2_9FLAO</name>
<gene>
    <name evidence="2" type="ORF">ACFQ5N_10430</name>
</gene>
<comment type="caution">
    <text evidence="2">The sequence shown here is derived from an EMBL/GenBank/DDBJ whole genome shotgun (WGS) entry which is preliminary data.</text>
</comment>
<dbReference type="RefSeq" id="WP_386809443.1">
    <property type="nucleotide sequence ID" value="NZ_JBHTMV010000004.1"/>
</dbReference>
<dbReference type="InterPro" id="IPR040911">
    <property type="entry name" value="Exostosin_GT47"/>
</dbReference>
<accession>A0ABW3WQQ2</accession>
<dbReference type="Proteomes" id="UP001597241">
    <property type="component" value="Unassembled WGS sequence"/>
</dbReference>
<reference evidence="3" key="1">
    <citation type="journal article" date="2019" name="Int. J. Syst. Evol. Microbiol.">
        <title>The Global Catalogue of Microorganisms (GCM) 10K type strain sequencing project: providing services to taxonomists for standard genome sequencing and annotation.</title>
        <authorList>
            <consortium name="The Broad Institute Genomics Platform"/>
            <consortium name="The Broad Institute Genome Sequencing Center for Infectious Disease"/>
            <person name="Wu L."/>
            <person name="Ma J."/>
        </authorList>
    </citation>
    <scope>NUCLEOTIDE SEQUENCE [LARGE SCALE GENOMIC DNA]</scope>
    <source>
        <strain evidence="3">CCUG 62221</strain>
    </source>
</reference>
<dbReference type="EMBL" id="JBHTMV010000004">
    <property type="protein sequence ID" value="MFD1294252.1"/>
    <property type="molecule type" value="Genomic_DNA"/>
</dbReference>
<proteinExistence type="predicted"/>
<evidence type="ECO:0000259" key="1">
    <source>
        <dbReference type="Pfam" id="PF03016"/>
    </source>
</evidence>
<sequence length="339" mass="40742">MLNIYTDKKYLNEEFRSLIFPLLFDLWFVKNKKIESYYKLVTNIFDADIVIVPVDISYYYKSNNTARLFNFIEKASHLQKKVWVYSAGDFGISLKKNVYTFRLGGFHSKLNEQTFVLPGHTTDPYECLQEEFEPLEKTMQPQIGFVGNADGSLIKYLKEFFFYLKLNIGRLARKKYCDYQSFYPSSIKRFKYLKKIEASNFIETNFIYRKKYRAGARTEDEIKKTTFEFYKNIQLNSYTFCLRGSGNFSIRFYETLAMGRIPVIIDTDIRLPLQHIIDWSKHCILVNKYNFETKLLEFHKDINEVEFKKKQQNNRELWKNYLIIENYFIQIYLIFKNEI</sequence>